<dbReference type="EMBL" id="JAJATW010000001">
    <property type="protein sequence ID" value="MCB5160330.1"/>
    <property type="molecule type" value="Genomic_DNA"/>
</dbReference>
<comment type="caution">
    <text evidence="2">The sequence shown here is derived from an EMBL/GenBank/DDBJ whole genome shotgun (WGS) entry which is preliminary data.</text>
</comment>
<accession>A0A9X1LE03</accession>
<dbReference type="AlphaFoldDB" id="A0A9X1LE03"/>
<gene>
    <name evidence="2" type="ORF">LG368_00130</name>
</gene>
<protein>
    <submittedName>
        <fullName evidence="2">Uncharacterized protein</fullName>
    </submittedName>
</protein>
<keyword evidence="3" id="KW-1185">Reference proteome</keyword>
<dbReference type="RefSeq" id="WP_226752717.1">
    <property type="nucleotide sequence ID" value="NZ_JAJATW010000001.1"/>
</dbReference>
<dbReference type="Proteomes" id="UP001139095">
    <property type="component" value="Unassembled WGS sequence"/>
</dbReference>
<evidence type="ECO:0000313" key="3">
    <source>
        <dbReference type="Proteomes" id="UP001139095"/>
    </source>
</evidence>
<organism evidence="2 3">
    <name type="scientific">Marinomonas algarum</name>
    <dbReference type="NCBI Taxonomy" id="2883105"/>
    <lineage>
        <taxon>Bacteria</taxon>
        <taxon>Pseudomonadati</taxon>
        <taxon>Pseudomonadota</taxon>
        <taxon>Gammaproteobacteria</taxon>
        <taxon>Oceanospirillales</taxon>
        <taxon>Oceanospirillaceae</taxon>
        <taxon>Marinomonas</taxon>
    </lineage>
</organism>
<feature type="chain" id="PRO_5040853855" evidence="1">
    <location>
        <begin position="26"/>
        <end position="100"/>
    </location>
</feature>
<feature type="signal peptide" evidence="1">
    <location>
        <begin position="1"/>
        <end position="25"/>
    </location>
</feature>
<name>A0A9X1LE03_9GAMM</name>
<sequence length="100" mass="11755">MKLQLFMIIAVILSSLMTISQRAHAQEESSYRWLEPSIEERYNEINNTDRDHDADSGYYLPPYVTVQDAAQRLELDNYYLPPVTFRLHHQSIKPRAPPYS</sequence>
<keyword evidence="1" id="KW-0732">Signal</keyword>
<reference evidence="2" key="1">
    <citation type="submission" date="2021-10" db="EMBL/GenBank/DDBJ databases">
        <title>Marinomonas pontica sp. nov., isolated from the Black Sea.</title>
        <authorList>
            <person name="Zhao L.-H."/>
            <person name="Xue J.-H."/>
        </authorList>
    </citation>
    <scope>NUCLEOTIDE SEQUENCE</scope>
    <source>
        <strain evidence="2">E8</strain>
    </source>
</reference>
<proteinExistence type="predicted"/>
<evidence type="ECO:0000313" key="2">
    <source>
        <dbReference type="EMBL" id="MCB5160330.1"/>
    </source>
</evidence>
<evidence type="ECO:0000256" key="1">
    <source>
        <dbReference type="SAM" id="SignalP"/>
    </source>
</evidence>